<evidence type="ECO:0000313" key="1">
    <source>
        <dbReference type="EMBL" id="QDL35919.1"/>
    </source>
</evidence>
<evidence type="ECO:0008006" key="3">
    <source>
        <dbReference type="Google" id="ProtNLM"/>
    </source>
</evidence>
<organism evidence="1 2">
    <name type="scientific">Rhodoferax sediminis</name>
    <dbReference type="NCBI Taxonomy" id="2509614"/>
    <lineage>
        <taxon>Bacteria</taxon>
        <taxon>Pseudomonadati</taxon>
        <taxon>Pseudomonadota</taxon>
        <taxon>Betaproteobacteria</taxon>
        <taxon>Burkholderiales</taxon>
        <taxon>Comamonadaceae</taxon>
        <taxon>Rhodoferax</taxon>
    </lineage>
</organism>
<dbReference type="Proteomes" id="UP000316798">
    <property type="component" value="Chromosome"/>
</dbReference>
<dbReference type="RefSeq" id="WP_142817019.1">
    <property type="nucleotide sequence ID" value="NZ_CP035503.1"/>
</dbReference>
<dbReference type="OrthoDB" id="9153162at2"/>
<dbReference type="EMBL" id="CP035503">
    <property type="protein sequence ID" value="QDL35919.1"/>
    <property type="molecule type" value="Genomic_DNA"/>
</dbReference>
<reference evidence="1 2" key="1">
    <citation type="submission" date="2019-01" db="EMBL/GenBank/DDBJ databases">
        <title>Genomic insights into a novel species Rhodoferax sp.</title>
        <authorList>
            <person name="Jin L."/>
        </authorList>
    </citation>
    <scope>NUCLEOTIDE SEQUENCE [LARGE SCALE GENOMIC DNA]</scope>
    <source>
        <strain evidence="1 2">CHu59-6-5</strain>
    </source>
</reference>
<keyword evidence="2" id="KW-1185">Reference proteome</keyword>
<proteinExistence type="predicted"/>
<sequence length="73" mass="7891">MLRLLALLLLLANGAYFAWSHDWLRLYGMGPVQQSEPQRVVQQIRPRDLLLLKDGAAPPATASAPAGAQGSIP</sequence>
<gene>
    <name evidence="1" type="ORF">EUB48_00410</name>
</gene>
<dbReference type="KEGG" id="rhf:EUB48_00410"/>
<name>A0A515D686_9BURK</name>
<accession>A0A515D686</accession>
<protein>
    <recommendedName>
        <fullName evidence="3">Sporulation protein</fullName>
    </recommendedName>
</protein>
<evidence type="ECO:0000313" key="2">
    <source>
        <dbReference type="Proteomes" id="UP000316798"/>
    </source>
</evidence>
<dbReference type="AlphaFoldDB" id="A0A515D686"/>